<comment type="caution">
    <text evidence="2">The sequence shown here is derived from an EMBL/GenBank/DDBJ whole genome shotgun (WGS) entry which is preliminary data.</text>
</comment>
<evidence type="ECO:0000313" key="3">
    <source>
        <dbReference type="Proteomes" id="UP001595848"/>
    </source>
</evidence>
<proteinExistence type="predicted"/>
<gene>
    <name evidence="2" type="ORF">ACFOY1_06740</name>
</gene>
<feature type="region of interest" description="Disordered" evidence="1">
    <location>
        <begin position="71"/>
        <end position="113"/>
    </location>
</feature>
<dbReference type="Proteomes" id="UP001595848">
    <property type="component" value="Unassembled WGS sequence"/>
</dbReference>
<evidence type="ECO:0000313" key="2">
    <source>
        <dbReference type="EMBL" id="MFC4200643.1"/>
    </source>
</evidence>
<keyword evidence="3" id="KW-1185">Reference proteome</keyword>
<feature type="compositionally biased region" description="Basic and acidic residues" evidence="1">
    <location>
        <begin position="84"/>
        <end position="93"/>
    </location>
</feature>
<reference evidence="3" key="1">
    <citation type="journal article" date="2019" name="Int. J. Syst. Evol. Microbiol.">
        <title>The Global Catalogue of Microorganisms (GCM) 10K type strain sequencing project: providing services to taxonomists for standard genome sequencing and annotation.</title>
        <authorList>
            <consortium name="The Broad Institute Genomics Platform"/>
            <consortium name="The Broad Institute Genome Sequencing Center for Infectious Disease"/>
            <person name="Wu L."/>
            <person name="Ma J."/>
        </authorList>
    </citation>
    <scope>NUCLEOTIDE SEQUENCE [LARGE SCALE GENOMIC DNA]</scope>
    <source>
        <strain evidence="3">LMG 24813</strain>
    </source>
</reference>
<name>A0ABV8NXT0_9BURK</name>
<evidence type="ECO:0000256" key="1">
    <source>
        <dbReference type="SAM" id="MobiDB-lite"/>
    </source>
</evidence>
<dbReference type="EMBL" id="JBHSBV010000002">
    <property type="protein sequence ID" value="MFC4200643.1"/>
    <property type="molecule type" value="Genomic_DNA"/>
</dbReference>
<feature type="compositionally biased region" description="Polar residues" evidence="1">
    <location>
        <begin position="104"/>
        <end position="113"/>
    </location>
</feature>
<sequence>MDKSTEFRRRVAANLRRLGIFVDPEKQDCRDIAKVVARATGNPIGARRTATEYLEAYAQESTTTVVPARSPRKFRPYRPAPHLRAADIDRDQPDLITPCGVGNGSENSPIWTR</sequence>
<organism evidence="2 3">
    <name type="scientific">Candidimonas humi</name>
    <dbReference type="NCBI Taxonomy" id="683355"/>
    <lineage>
        <taxon>Bacteria</taxon>
        <taxon>Pseudomonadati</taxon>
        <taxon>Pseudomonadota</taxon>
        <taxon>Betaproteobacteria</taxon>
        <taxon>Burkholderiales</taxon>
        <taxon>Alcaligenaceae</taxon>
        <taxon>Candidimonas</taxon>
    </lineage>
</organism>
<accession>A0ABV8NXT0</accession>
<dbReference type="RefSeq" id="WP_217964119.1">
    <property type="nucleotide sequence ID" value="NZ_JAHTBN010000003.1"/>
</dbReference>
<protein>
    <submittedName>
        <fullName evidence="2">Uncharacterized protein</fullName>
    </submittedName>
</protein>